<dbReference type="Proteomes" id="UP001163156">
    <property type="component" value="Chromosome"/>
</dbReference>
<sequence>MITKCSIFKTAVFTAAFLSAFWAQAQLVELGAVQHQKIASSSIPKAGLRLHTTNSLPFWDDFSQGLDTLKWTIAGASYTETIGLSAPSVGMVLLDGVDQNGTPYSLTQIDQGETDSLTSAPFDLSGLSDQESETLYLSFFWQAGGRAELPDENDQLTLQVKDPEGNWISIWTQFGGVALDRENFKQEIVRILPIWQSEDFQFRFFANGRQSGPFDSWLIDYVYLNSNRSEADLFYLDRSLTQPNRLRLGDFAAYPLALLENNQEEMWGSISNEFNNLENRFRSMEYSMSITDPSSQTFTPINSNTPFNPVPNALERRSFESLEFTEIPVPAKATSLQIRTFLTSGDGPLFSVEEQDTSFYAGVNFAQNDTVVSEFKLMDFFAYDRGQADYAAGINQRSGQLAIKYETPEEVYIKGISIEFTNPRQANQAVDIQVWKELDQDPIFIREELIPEFDPDQSYAYYSLDTNLSVNGAFYIGFTQYSNDFIHVGLDKTNEQGDKLYYNVVGEWVQNEEVNGALMIRPHVSLQPEFEETENPEEPLSIYPNPVESYLNIEGVFSEIRVFDSFGREIFLEHQLSDKGEIVNFNGQRPGIYVLNLTTEKGMKSYRILVQ</sequence>
<evidence type="ECO:0000259" key="2">
    <source>
        <dbReference type="Pfam" id="PF18962"/>
    </source>
</evidence>
<evidence type="ECO:0000256" key="1">
    <source>
        <dbReference type="SAM" id="SignalP"/>
    </source>
</evidence>
<keyword evidence="1" id="KW-0732">Signal</keyword>
<dbReference type="Gene3D" id="2.60.120.260">
    <property type="entry name" value="Galactose-binding domain-like"/>
    <property type="match status" value="1"/>
</dbReference>
<feature type="chain" id="PRO_5045858336" evidence="1">
    <location>
        <begin position="26"/>
        <end position="611"/>
    </location>
</feature>
<dbReference type="InterPro" id="IPR026444">
    <property type="entry name" value="Secre_tail"/>
</dbReference>
<keyword evidence="4" id="KW-1185">Reference proteome</keyword>
<feature type="signal peptide" evidence="1">
    <location>
        <begin position="1"/>
        <end position="25"/>
    </location>
</feature>
<dbReference type="EMBL" id="CP110226">
    <property type="protein sequence ID" value="UZD23226.1"/>
    <property type="molecule type" value="Genomic_DNA"/>
</dbReference>
<dbReference type="RefSeq" id="WP_264809765.1">
    <property type="nucleotide sequence ID" value="NZ_CP110226.1"/>
</dbReference>
<evidence type="ECO:0000313" key="3">
    <source>
        <dbReference type="EMBL" id="UZD23226.1"/>
    </source>
</evidence>
<protein>
    <submittedName>
        <fullName evidence="3">T9SS type A sorting domain-containing protein</fullName>
    </submittedName>
</protein>
<reference evidence="3" key="1">
    <citation type="submission" date="2022-10" db="EMBL/GenBank/DDBJ databases">
        <title>Algoriphagus sp. a novel bacteria isolate from halophytes salicornia europaea.</title>
        <authorList>
            <person name="Peng Y."/>
            <person name="Jiang L."/>
            <person name="Lee J."/>
        </authorList>
    </citation>
    <scope>NUCLEOTIDE SEQUENCE</scope>
    <source>
        <strain evidence="3">TR-M5</strain>
    </source>
</reference>
<dbReference type="NCBIfam" id="TIGR04183">
    <property type="entry name" value="Por_Secre_tail"/>
    <property type="match status" value="1"/>
</dbReference>
<feature type="domain" description="Secretion system C-terminal sorting" evidence="2">
    <location>
        <begin position="542"/>
        <end position="608"/>
    </location>
</feature>
<proteinExistence type="predicted"/>
<evidence type="ECO:0000313" key="4">
    <source>
        <dbReference type="Proteomes" id="UP001163156"/>
    </source>
</evidence>
<gene>
    <name evidence="3" type="ORF">OM944_01785</name>
</gene>
<dbReference type="Pfam" id="PF18962">
    <property type="entry name" value="Por_Secre_tail"/>
    <property type="match status" value="1"/>
</dbReference>
<organism evidence="3 4">
    <name type="scientific">Algoriphagus halophytocola</name>
    <dbReference type="NCBI Taxonomy" id="2991499"/>
    <lineage>
        <taxon>Bacteria</taxon>
        <taxon>Pseudomonadati</taxon>
        <taxon>Bacteroidota</taxon>
        <taxon>Cytophagia</taxon>
        <taxon>Cytophagales</taxon>
        <taxon>Cyclobacteriaceae</taxon>
        <taxon>Algoriphagus</taxon>
    </lineage>
</organism>
<name>A0ABY6MHG0_9BACT</name>
<accession>A0ABY6MHG0</accession>